<dbReference type="RefSeq" id="WP_305732287.1">
    <property type="nucleotide sequence ID" value="NZ_OW150024.1"/>
</dbReference>
<dbReference type="CDD" id="cd04489">
    <property type="entry name" value="ExoVII_LU_OBF"/>
    <property type="match status" value="1"/>
</dbReference>
<dbReference type="PANTHER" id="PTHR30008:SF0">
    <property type="entry name" value="EXODEOXYRIBONUCLEASE 7 LARGE SUBUNIT"/>
    <property type="match status" value="1"/>
</dbReference>
<feature type="domain" description="Exonuclease VII large subunit C-terminal" evidence="7">
    <location>
        <begin position="126"/>
        <end position="439"/>
    </location>
</feature>
<evidence type="ECO:0000259" key="7">
    <source>
        <dbReference type="Pfam" id="PF02601"/>
    </source>
</evidence>
<evidence type="ECO:0000256" key="5">
    <source>
        <dbReference type="HAMAP-Rule" id="MF_00378"/>
    </source>
</evidence>
<comment type="catalytic activity">
    <reaction evidence="5 6">
        <text>Exonucleolytic cleavage in either 5'- to 3'- or 3'- to 5'-direction to yield nucleoside 5'-phosphates.</text>
        <dbReference type="EC" id="3.1.11.6"/>
    </reaction>
</comment>
<evidence type="ECO:0000313" key="9">
    <source>
        <dbReference type="EMBL" id="CAH2031468.1"/>
    </source>
</evidence>
<evidence type="ECO:0000256" key="4">
    <source>
        <dbReference type="ARBA" id="ARBA00022839"/>
    </source>
</evidence>
<organism evidence="9 10">
    <name type="scientific">Trichlorobacter ammonificans</name>
    <dbReference type="NCBI Taxonomy" id="2916410"/>
    <lineage>
        <taxon>Bacteria</taxon>
        <taxon>Pseudomonadati</taxon>
        <taxon>Thermodesulfobacteriota</taxon>
        <taxon>Desulfuromonadia</taxon>
        <taxon>Geobacterales</taxon>
        <taxon>Geobacteraceae</taxon>
        <taxon>Trichlorobacter</taxon>
    </lineage>
</organism>
<evidence type="ECO:0000256" key="1">
    <source>
        <dbReference type="ARBA" id="ARBA00022490"/>
    </source>
</evidence>
<dbReference type="InterPro" id="IPR025824">
    <property type="entry name" value="OB-fold_nuc-bd_dom"/>
</dbReference>
<evidence type="ECO:0000313" key="10">
    <source>
        <dbReference type="Proteomes" id="UP001295463"/>
    </source>
</evidence>
<dbReference type="Pfam" id="PF13742">
    <property type="entry name" value="tRNA_anti_2"/>
    <property type="match status" value="1"/>
</dbReference>
<protein>
    <recommendedName>
        <fullName evidence="5">Exodeoxyribonuclease 7 large subunit</fullName>
        <ecNumber evidence="5">3.1.11.6</ecNumber>
    </recommendedName>
    <alternativeName>
        <fullName evidence="5">Exodeoxyribonuclease VII large subunit</fullName>
        <shortName evidence="5">Exonuclease VII large subunit</shortName>
    </alternativeName>
</protein>
<proteinExistence type="inferred from homology"/>
<feature type="domain" description="OB-fold nucleic acid binding" evidence="8">
    <location>
        <begin position="10"/>
        <end position="102"/>
    </location>
</feature>
<comment type="subcellular location">
    <subcellularLocation>
        <location evidence="5 6">Cytoplasm</location>
    </subcellularLocation>
</comment>
<comment type="function">
    <text evidence="5">Bidirectionally degrades single-stranded DNA into large acid-insoluble oligonucleotides, which are then degraded further into small acid-soluble oligonucleotides.</text>
</comment>
<reference evidence="9 10" key="1">
    <citation type="submission" date="2022-03" db="EMBL/GenBank/DDBJ databases">
        <authorList>
            <person name="Koch H."/>
        </authorList>
    </citation>
    <scope>NUCLEOTIDE SEQUENCE [LARGE SCALE GENOMIC DNA]</scope>
    <source>
        <strain evidence="9 10">G1</strain>
    </source>
</reference>
<dbReference type="Proteomes" id="UP001295463">
    <property type="component" value="Chromosome"/>
</dbReference>
<dbReference type="EMBL" id="OW150024">
    <property type="protein sequence ID" value="CAH2031468.1"/>
    <property type="molecule type" value="Genomic_DNA"/>
</dbReference>
<dbReference type="EC" id="3.1.11.6" evidence="5"/>
<dbReference type="InterPro" id="IPR003753">
    <property type="entry name" value="Exonuc_VII_L"/>
</dbReference>
<evidence type="ECO:0000256" key="6">
    <source>
        <dbReference type="RuleBase" id="RU004355"/>
    </source>
</evidence>
<evidence type="ECO:0000256" key="2">
    <source>
        <dbReference type="ARBA" id="ARBA00022722"/>
    </source>
</evidence>
<dbReference type="PANTHER" id="PTHR30008">
    <property type="entry name" value="EXODEOXYRIBONUCLEASE 7 LARGE SUBUNIT"/>
    <property type="match status" value="1"/>
</dbReference>
<gene>
    <name evidence="5 9" type="primary">xseA</name>
    <name evidence="9" type="ORF">GEAMG1_1636</name>
</gene>
<dbReference type="GO" id="GO:0008855">
    <property type="term" value="F:exodeoxyribonuclease VII activity"/>
    <property type="evidence" value="ECO:0007669"/>
    <property type="project" value="UniProtKB-EC"/>
</dbReference>
<dbReference type="HAMAP" id="MF_00378">
    <property type="entry name" value="Exonuc_7_L"/>
    <property type="match status" value="1"/>
</dbReference>
<sequence>MDLFAERTILTVSRLTSLVREVLEENFQQVWVEGEVSNLSRPASGHLYFTLKDSGAMVRCVMFRSSARALRFRLDEGMSLVVRGRLSLYEQRGEYQIVCDYLEPRGAGALQLAFLQLKERLAAEGLFTQERKRPLPTLPRRVGIVTSASGAAIHDILNVLGRRFASLELLIMPVRVQGDGAAQEVARAIDDFNRLEAADVLIVGRGGGSLEDLWAFNEEAVARAIHGSRIPVISAVGHETDWTIADFVADLRAPTPSAAAELVCASSEELSRRVEELAQRLNRAMGSRLTGLNERLQGLKRALHDPTLLLGHLGQRLDDLNQRLENGMEHCLHRNRERVGRLEQQLDLHHPSLTIDRLRQQVLLLAERAEHRMTAHLERLGRVQGEATARLDSLSPLKTLSRGYAVAERVADGSVVRDAGTLGAGELLKLRLHRGSARCRVEDTFTTPPA</sequence>
<comment type="subunit">
    <text evidence="5">Heterooligomer composed of large and small subunits.</text>
</comment>
<keyword evidence="1 5" id="KW-0963">Cytoplasm</keyword>
<dbReference type="InterPro" id="IPR020579">
    <property type="entry name" value="Exonuc_VII_lsu_C"/>
</dbReference>
<name>A0ABN8HHI9_9BACT</name>
<keyword evidence="4 5" id="KW-0269">Exonuclease</keyword>
<dbReference type="Pfam" id="PF02601">
    <property type="entry name" value="Exonuc_VII_L"/>
    <property type="match status" value="1"/>
</dbReference>
<dbReference type="NCBIfam" id="TIGR00237">
    <property type="entry name" value="xseA"/>
    <property type="match status" value="1"/>
</dbReference>
<comment type="similarity">
    <text evidence="5 6">Belongs to the XseA family.</text>
</comment>
<keyword evidence="3 5" id="KW-0378">Hydrolase</keyword>
<evidence type="ECO:0000259" key="8">
    <source>
        <dbReference type="Pfam" id="PF13742"/>
    </source>
</evidence>
<accession>A0ABN8HHI9</accession>
<keyword evidence="10" id="KW-1185">Reference proteome</keyword>
<evidence type="ECO:0000256" key="3">
    <source>
        <dbReference type="ARBA" id="ARBA00022801"/>
    </source>
</evidence>
<keyword evidence="2 5" id="KW-0540">Nuclease</keyword>